<dbReference type="PROSITE" id="PS51358">
    <property type="entry name" value="NOP"/>
    <property type="match status" value="1"/>
</dbReference>
<dbReference type="GO" id="GO:0030515">
    <property type="term" value="F:snoRNA binding"/>
    <property type="evidence" value="ECO:0007669"/>
    <property type="project" value="InterPro"/>
</dbReference>
<comment type="function">
    <text evidence="6">Required for pre-18S rRNA processing. May bind microtubules.</text>
</comment>
<dbReference type="Gene3D" id="1.10.287.660">
    <property type="entry name" value="Helix hairpin bin"/>
    <property type="match status" value="1"/>
</dbReference>
<keyword evidence="5" id="KW-0539">Nucleus</keyword>
<dbReference type="SMART" id="SM00931">
    <property type="entry name" value="NOSIC"/>
    <property type="match status" value="1"/>
</dbReference>
<gene>
    <name evidence="8" type="primary">NOP5-2</name>
    <name evidence="8" type="ORF">NGRA_0936</name>
</gene>
<name>A0A9P6H120_9MICR</name>
<evidence type="ECO:0000256" key="2">
    <source>
        <dbReference type="ARBA" id="ARBA00009211"/>
    </source>
</evidence>
<keyword evidence="4" id="KW-0690">Ribosome biogenesis</keyword>
<reference evidence="8 9" key="1">
    <citation type="journal article" date="2020" name="Genome Biol. Evol.">
        <title>Comparative genomics of strictly vertically transmitted, feminizing microsporidia endosymbionts of amphipod crustaceans.</title>
        <authorList>
            <person name="Cormier A."/>
            <person name="Chebbi M.A."/>
            <person name="Giraud I."/>
            <person name="Wattier R."/>
            <person name="Teixeira M."/>
            <person name="Gilbert C."/>
            <person name="Rigaud T."/>
            <person name="Cordaux R."/>
        </authorList>
    </citation>
    <scope>NUCLEOTIDE SEQUENCE [LARGE SCALE GENOMIC DNA]</scope>
    <source>
        <strain evidence="8 9">Ou3-Ou53</strain>
    </source>
</reference>
<dbReference type="InterPro" id="IPR047099">
    <property type="entry name" value="Nop5_N_sf"/>
</dbReference>
<dbReference type="Gene3D" id="1.10.246.90">
    <property type="entry name" value="Nop domain"/>
    <property type="match status" value="1"/>
</dbReference>
<evidence type="ECO:0000259" key="7">
    <source>
        <dbReference type="PROSITE" id="PS51358"/>
    </source>
</evidence>
<dbReference type="GO" id="GO:0031428">
    <property type="term" value="C:box C/D methylation guide snoRNP complex"/>
    <property type="evidence" value="ECO:0007669"/>
    <property type="project" value="InterPro"/>
</dbReference>
<keyword evidence="9" id="KW-1185">Reference proteome</keyword>
<dbReference type="GO" id="GO:0042254">
    <property type="term" value="P:ribosome biogenesis"/>
    <property type="evidence" value="ECO:0007669"/>
    <property type="project" value="UniProtKB-KW"/>
</dbReference>
<dbReference type="Gene3D" id="1.10.150.460">
    <property type="match status" value="1"/>
</dbReference>
<organism evidence="8 9">
    <name type="scientific">Nosema granulosis</name>
    <dbReference type="NCBI Taxonomy" id="83296"/>
    <lineage>
        <taxon>Eukaryota</taxon>
        <taxon>Fungi</taxon>
        <taxon>Fungi incertae sedis</taxon>
        <taxon>Microsporidia</taxon>
        <taxon>Nosematidae</taxon>
        <taxon>Nosema</taxon>
    </lineage>
</organism>
<dbReference type="EMBL" id="SBJO01000046">
    <property type="protein sequence ID" value="KAF9763964.1"/>
    <property type="molecule type" value="Genomic_DNA"/>
</dbReference>
<comment type="caution">
    <text evidence="8">The sequence shown here is derived from an EMBL/GenBank/DDBJ whole genome shotgun (WGS) entry which is preliminary data.</text>
</comment>
<evidence type="ECO:0000313" key="8">
    <source>
        <dbReference type="EMBL" id="KAF9763964.1"/>
    </source>
</evidence>
<dbReference type="InterPro" id="IPR002687">
    <property type="entry name" value="Nop_dom"/>
</dbReference>
<dbReference type="OrthoDB" id="6780543at2759"/>
<comment type="subcellular location">
    <subcellularLocation>
        <location evidence="1">Nucleus</location>
        <location evidence="1">Nucleolus</location>
    </subcellularLocation>
</comment>
<dbReference type="FunFam" id="1.10.246.90:FF:000005">
    <property type="entry name" value="Nucleolar protein 5, putative"/>
    <property type="match status" value="1"/>
</dbReference>
<dbReference type="InterPro" id="IPR045056">
    <property type="entry name" value="Nop56/Nop58"/>
</dbReference>
<evidence type="ECO:0000313" key="9">
    <source>
        <dbReference type="Proteomes" id="UP000740883"/>
    </source>
</evidence>
<dbReference type="InterPro" id="IPR029012">
    <property type="entry name" value="Helix_hairpin_bin_sf"/>
</dbReference>
<dbReference type="Proteomes" id="UP000740883">
    <property type="component" value="Unassembled WGS sequence"/>
</dbReference>
<dbReference type="PANTHER" id="PTHR10894:SF1">
    <property type="entry name" value="NUCLEOLAR PROTEIN 58"/>
    <property type="match status" value="1"/>
</dbReference>
<feature type="domain" description="Nop" evidence="7">
    <location>
        <begin position="252"/>
        <end position="370"/>
    </location>
</feature>
<dbReference type="InterPro" id="IPR042239">
    <property type="entry name" value="Nop_C"/>
</dbReference>
<evidence type="ECO:0000256" key="6">
    <source>
        <dbReference type="ARBA" id="ARBA00024837"/>
    </source>
</evidence>
<dbReference type="AlphaFoldDB" id="A0A9P6H120"/>
<sequence length="405" mass="46518">MIYLYENSSGYFLYSKVDSKLEILNKYIFKDNEEALESYKSLHDSELPSNLSKFLGENFKDKAEILIVRDEKLAMLINNSCNIQTKFGVDDAFKKIREGLEEVNIPRDLFLAHKFCLEKIQMDSNKIDTMIIQSVNLLVDLDKDINLHCMRIREWYGLHFPELSLMIDDNLEYLKLVLAIKKKDECKFDDVNLVCKDEEKSNKLLSMSKNSMGAEIQDLDLQNILIDTESIIKNFEFRDKLLLYIKTKMNLIAPNITNLVGDLIGARLISKAGSLSALSKYPSSTVQLLGAEKSLFQALKKQRNTPKYGIIFDSSILGQVRMQFKGKVARSLASKISLCARLDYLGTSEDGKYGTQMKEKILKRINSLENKSKSKKKPKKINKLNIAKIDKYDTNEDVKRVKQEE</sequence>
<evidence type="ECO:0000256" key="5">
    <source>
        <dbReference type="ARBA" id="ARBA00023242"/>
    </source>
</evidence>
<dbReference type="SUPFAM" id="SSF89124">
    <property type="entry name" value="Nop domain"/>
    <property type="match status" value="1"/>
</dbReference>
<evidence type="ECO:0000256" key="3">
    <source>
        <dbReference type="ARBA" id="ARBA00020379"/>
    </source>
</evidence>
<protein>
    <recommendedName>
        <fullName evidence="3">Nucleolar protein 58</fullName>
    </recommendedName>
</protein>
<evidence type="ECO:0000256" key="4">
    <source>
        <dbReference type="ARBA" id="ARBA00022517"/>
    </source>
</evidence>
<dbReference type="InterPro" id="IPR036070">
    <property type="entry name" value="Nop_dom_sf"/>
</dbReference>
<dbReference type="PANTHER" id="PTHR10894">
    <property type="entry name" value="NUCLEOLAR PROTEIN 5 NUCLEOLAR PROTEIN NOP5 NOP58"/>
    <property type="match status" value="1"/>
</dbReference>
<proteinExistence type="inferred from homology"/>
<dbReference type="Pfam" id="PF01798">
    <property type="entry name" value="Nop"/>
    <property type="match status" value="1"/>
</dbReference>
<evidence type="ECO:0000256" key="1">
    <source>
        <dbReference type="ARBA" id="ARBA00004604"/>
    </source>
</evidence>
<dbReference type="Gene3D" id="3.30.420.220">
    <property type="match status" value="1"/>
</dbReference>
<accession>A0A9P6H120</accession>
<dbReference type="GO" id="GO:0032040">
    <property type="term" value="C:small-subunit processome"/>
    <property type="evidence" value="ECO:0007669"/>
    <property type="project" value="InterPro"/>
</dbReference>
<dbReference type="InterPro" id="IPR012976">
    <property type="entry name" value="NOSIC"/>
</dbReference>
<comment type="similarity">
    <text evidence="2">Belongs to the NOP5/NOP56 family.</text>
</comment>